<protein>
    <submittedName>
        <fullName evidence="1">Uncharacterized protein</fullName>
    </submittedName>
</protein>
<name>A0A2C1LFS5_BACCE</name>
<comment type="caution">
    <text evidence="1">The sequence shown here is derived from an EMBL/GenBank/DDBJ whole genome shotgun (WGS) entry which is preliminary data.</text>
</comment>
<dbReference type="Proteomes" id="UP000225766">
    <property type="component" value="Unassembled WGS sequence"/>
</dbReference>
<reference evidence="1 2" key="1">
    <citation type="submission" date="2017-09" db="EMBL/GenBank/DDBJ databases">
        <title>Large-scale bioinformatics analysis of Bacillus genomes uncovers conserved roles of natural products in bacterial physiology.</title>
        <authorList>
            <consortium name="Agbiome Team Llc"/>
            <person name="Bleich R.M."/>
            <person name="Grubbs K.J."/>
            <person name="Santa Maria K.C."/>
            <person name="Allen S.E."/>
            <person name="Farag S."/>
            <person name="Shank E.A."/>
            <person name="Bowers A."/>
        </authorList>
    </citation>
    <scope>NUCLEOTIDE SEQUENCE [LARGE SCALE GENOMIC DNA]</scope>
    <source>
        <strain evidence="1 2">AFS040105</strain>
    </source>
</reference>
<evidence type="ECO:0000313" key="1">
    <source>
        <dbReference type="EMBL" id="PGT96634.1"/>
    </source>
</evidence>
<dbReference type="EMBL" id="NUMG01000052">
    <property type="protein sequence ID" value="PGT96634.1"/>
    <property type="molecule type" value="Genomic_DNA"/>
</dbReference>
<organism evidence="1 2">
    <name type="scientific">Bacillus cereus</name>
    <dbReference type="NCBI Taxonomy" id="1396"/>
    <lineage>
        <taxon>Bacteria</taxon>
        <taxon>Bacillati</taxon>
        <taxon>Bacillota</taxon>
        <taxon>Bacilli</taxon>
        <taxon>Bacillales</taxon>
        <taxon>Bacillaceae</taxon>
        <taxon>Bacillus</taxon>
        <taxon>Bacillus cereus group</taxon>
    </lineage>
</organism>
<accession>A0A2C1LFS5</accession>
<dbReference type="AlphaFoldDB" id="A0A2C1LFS5"/>
<gene>
    <name evidence="1" type="ORF">COD19_27105</name>
</gene>
<dbReference type="RefSeq" id="WP_098859031.1">
    <property type="nucleotide sequence ID" value="NZ_NUMG01000052.1"/>
</dbReference>
<evidence type="ECO:0000313" key="2">
    <source>
        <dbReference type="Proteomes" id="UP000225766"/>
    </source>
</evidence>
<sequence length="289" mass="34294">MSNINIYRLHDYETFDYREEYLSRVFQRAGVEQTEIESLGHLLLIIGIHTSMRYSQLMYLMRTKLNRPKLDKYLKTLLYVRLIEKWAIDVDFSDKRNETCYTLSMNGYRYLKYWYGKLFIYRPDRLDYSGKYVHLRYWQDIDLLCHLKDSAAYVEHIMHPNLNGQLQNASMALRLQVSPEKELNFVVYPIIDSDSYERLKTCVGKWSEHVEEKKNVLISSLPKNLTAIIIYVPTIKQATLVNKNLMLDLKNGMYLICIGETLHKEGLSHSFYTPLEEGKLEQTHLSFFE</sequence>
<proteinExistence type="predicted"/>